<reference evidence="2" key="2">
    <citation type="submission" date="2024-03" db="EMBL/GenBank/DDBJ databases">
        <title>The Genome Sequence of Enterococcus sp. DIV0242b.</title>
        <authorList>
            <consortium name="The Broad Institute Genomics Platform"/>
            <consortium name="The Broad Institute Microbial Omics Core"/>
            <consortium name="The Broad Institute Genomic Center for Infectious Diseases"/>
            <person name="Earl A."/>
            <person name="Manson A."/>
            <person name="Gilmore M."/>
            <person name="Schwartman J."/>
            <person name="Shea T."/>
            <person name="Abouelleil A."/>
            <person name="Cao P."/>
            <person name="Chapman S."/>
            <person name="Cusick C."/>
            <person name="Young S."/>
            <person name="Neafsey D."/>
            <person name="Nusbaum C."/>
            <person name="Birren B."/>
        </authorList>
    </citation>
    <scope>NUCLEOTIDE SEQUENCE</scope>
    <source>
        <strain evidence="2">9E7_DIV0242</strain>
    </source>
</reference>
<proteinExistence type="predicted"/>
<name>A0AAQ3VTX5_9ENTE</name>
<sequence>MHYLIDYENISERHLTKLQEITSKDYITIFYTRDAKISLDALASIGTSNIVFFKVVAGKNALDFQLSSYLGYLIAKNENEKQQKYIIVSEDHGFDCLINFWKKRDVKITINRKSTVIANELDEKLSKQFSKIYKEHSTEIIRILHMKKLCDIHNKLSIAFGESGKQIYKTAKPYLRSN</sequence>
<reference evidence="2" key="1">
    <citation type="submission" date="2017-05" db="EMBL/GenBank/DDBJ databases">
        <authorList>
            <consortium name="The Broad Institute Genomics Platform"/>
            <consortium name="The Broad Institute Genomic Center for Infectious Diseases"/>
            <person name="Earl A."/>
            <person name="Manson A."/>
            <person name="Schwartman J."/>
            <person name="Gilmore M."/>
            <person name="Abouelleil A."/>
            <person name="Cao P."/>
            <person name="Chapman S."/>
            <person name="Cusick C."/>
            <person name="Shea T."/>
            <person name="Young S."/>
            <person name="Neafsey D."/>
            <person name="Nusbaum C."/>
            <person name="Birren B."/>
        </authorList>
    </citation>
    <scope>NUCLEOTIDE SEQUENCE</scope>
    <source>
        <strain evidence="2">9E7_DIV0242</strain>
    </source>
</reference>
<dbReference type="InterPro" id="IPR041494">
    <property type="entry name" value="PIN7"/>
</dbReference>
<evidence type="ECO:0000259" key="1">
    <source>
        <dbReference type="Pfam" id="PF18475"/>
    </source>
</evidence>
<dbReference type="Pfam" id="PF18475">
    <property type="entry name" value="PIN7"/>
    <property type="match status" value="1"/>
</dbReference>
<dbReference type="AlphaFoldDB" id="A0AAQ3VTX5"/>
<protein>
    <recommendedName>
        <fullName evidence="1">PIN-like domain-containing protein</fullName>
    </recommendedName>
</protein>
<dbReference type="RefSeq" id="WP_339101976.1">
    <property type="nucleotide sequence ID" value="NZ_CP147247.1"/>
</dbReference>
<keyword evidence="3" id="KW-1185">Reference proteome</keyword>
<dbReference type="EMBL" id="CP147247">
    <property type="protein sequence ID" value="WYJ89319.1"/>
    <property type="molecule type" value="Genomic_DNA"/>
</dbReference>
<evidence type="ECO:0000313" key="2">
    <source>
        <dbReference type="EMBL" id="WYJ89319.1"/>
    </source>
</evidence>
<organism evidence="2 3">
    <name type="scientific">Candidatus Enterococcus clewellii</name>
    <dbReference type="NCBI Taxonomy" id="1834193"/>
    <lineage>
        <taxon>Bacteria</taxon>
        <taxon>Bacillati</taxon>
        <taxon>Bacillota</taxon>
        <taxon>Bacilli</taxon>
        <taxon>Lactobacillales</taxon>
        <taxon>Enterococcaceae</taxon>
        <taxon>Enterococcus</taxon>
    </lineage>
</organism>
<gene>
    <name evidence="2" type="ORF">A5888_001039</name>
</gene>
<dbReference type="Proteomes" id="UP000195141">
    <property type="component" value="Chromosome"/>
</dbReference>
<accession>A0AAQ3VTX5</accession>
<feature type="domain" description="PIN-like" evidence="1">
    <location>
        <begin position="4"/>
        <end position="104"/>
    </location>
</feature>
<evidence type="ECO:0000313" key="3">
    <source>
        <dbReference type="Proteomes" id="UP000195141"/>
    </source>
</evidence>